<sequence length="77" mass="8321">MNDAKLELYGTDGCHLCEEAAALLQSLSLSARHIDIAGDDGLVERYGTRIPVLRRADGAELGWPFGAEDVMRFTGAN</sequence>
<dbReference type="Pfam" id="PF05768">
    <property type="entry name" value="Glrx-like"/>
    <property type="match status" value="1"/>
</dbReference>
<dbReference type="KEGG" id="moz:MoryE10_20350"/>
<evidence type="ECO:0000313" key="2">
    <source>
        <dbReference type="Proteomes" id="UP000824988"/>
    </source>
</evidence>
<dbReference type="AlphaFoldDB" id="A0A8D5AK44"/>
<accession>A0A8D5AK44</accession>
<dbReference type="RefSeq" id="WP_054774371.1">
    <property type="nucleotide sequence ID" value="NZ_AP019782.1"/>
</dbReference>
<organism evidence="1 2">
    <name type="scientific">Methylogaea oryzae</name>
    <dbReference type="NCBI Taxonomy" id="1295382"/>
    <lineage>
        <taxon>Bacteria</taxon>
        <taxon>Pseudomonadati</taxon>
        <taxon>Pseudomonadota</taxon>
        <taxon>Gammaproteobacteria</taxon>
        <taxon>Methylococcales</taxon>
        <taxon>Methylococcaceae</taxon>
        <taxon>Methylogaea</taxon>
    </lineage>
</organism>
<evidence type="ECO:0000313" key="1">
    <source>
        <dbReference type="EMBL" id="BBL71429.1"/>
    </source>
</evidence>
<dbReference type="Gene3D" id="3.40.30.10">
    <property type="entry name" value="Glutaredoxin"/>
    <property type="match status" value="1"/>
</dbReference>
<protein>
    <submittedName>
        <fullName evidence="1">Glutaredoxin family protein</fullName>
    </submittedName>
</protein>
<dbReference type="InterPro" id="IPR036249">
    <property type="entry name" value="Thioredoxin-like_sf"/>
</dbReference>
<gene>
    <name evidence="1" type="ORF">MoryE10_20350</name>
</gene>
<name>A0A8D5AK44_9GAMM</name>
<dbReference type="EMBL" id="AP019782">
    <property type="protein sequence ID" value="BBL71429.1"/>
    <property type="molecule type" value="Genomic_DNA"/>
</dbReference>
<dbReference type="InterPro" id="IPR008554">
    <property type="entry name" value="Glutaredoxin-like"/>
</dbReference>
<proteinExistence type="predicted"/>
<keyword evidence="2" id="KW-1185">Reference proteome</keyword>
<dbReference type="Proteomes" id="UP000824988">
    <property type="component" value="Chromosome"/>
</dbReference>
<reference evidence="1" key="1">
    <citation type="submission" date="2019-06" db="EMBL/GenBank/DDBJ databases">
        <title>Complete genome sequence of Methylogaea oryzae strain JCM16910.</title>
        <authorList>
            <person name="Asakawa S."/>
        </authorList>
    </citation>
    <scope>NUCLEOTIDE SEQUENCE</scope>
    <source>
        <strain evidence="1">E10</strain>
    </source>
</reference>
<dbReference type="SUPFAM" id="SSF52833">
    <property type="entry name" value="Thioredoxin-like"/>
    <property type="match status" value="1"/>
</dbReference>